<accession>A0A3R7MFZ0</accession>
<reference evidence="2 3" key="2">
    <citation type="submission" date="2019-01" db="EMBL/GenBank/DDBJ databases">
        <title>The decoding of complex shrimp genome reveals the adaptation for benthos swimmer, frequently molting mechanism and breeding impact on genome.</title>
        <authorList>
            <person name="Sun Y."/>
            <person name="Gao Y."/>
            <person name="Yu Y."/>
        </authorList>
    </citation>
    <scope>NUCLEOTIDE SEQUENCE [LARGE SCALE GENOMIC DNA]</scope>
    <source>
        <tissue evidence="2">Muscle</tissue>
    </source>
</reference>
<feature type="region of interest" description="Disordered" evidence="1">
    <location>
        <begin position="83"/>
        <end position="104"/>
    </location>
</feature>
<dbReference type="AlphaFoldDB" id="A0A3R7MFZ0"/>
<gene>
    <name evidence="2" type="ORF">C7M84_025259</name>
</gene>
<proteinExistence type="predicted"/>
<feature type="region of interest" description="Disordered" evidence="1">
    <location>
        <begin position="279"/>
        <end position="298"/>
    </location>
</feature>
<feature type="compositionally biased region" description="Polar residues" evidence="1">
    <location>
        <begin position="1"/>
        <end position="14"/>
    </location>
</feature>
<sequence length="569" mass="62646">MAAGNPTASSHTSPSPGPLASRRSTFPPCKDEDPSFMTERRNAGATACSMPRNTTNHPGQPRRGGCVWLPYMAVRRGILKQIKKRSPTPADHSDRAQEGDALPLHAPAADARARGRGTRAPSCQIPLELLGSVIVCLHNQVLYPSLLKRRRGSVVDYPCQRKEKNREVTHGFLASPEAPLPLCPSVPQPSVPDRPTHHLSPRDPPLDDPRASGISRGFARHPGLQRSRRGCKRGILVRQLFNLYRIRRASWVRVSFTLRHSRTSPDRLKTSPLFLRRYAAPPPQPRTGSQRRTSGCFPKTPRYEVSPRCRLSAPAVLCQVSTRSAVGHRHAPRLLCKALHRLKWPTSGAVRDDLLLGNWLGGVLVDLSTVYQGFSWRRRSFPFLLLSRRNGRVSSGGSSCRGELTAKSRLLLKKLFFLCCFCETAGFNRKQVDLGLLTQLVLLSILLHNFPLLFPLFIEHLFPLHPRPPAGGGFPLSGPFIAEVPRAAACFAEPSARPFAPLICEGGSAPPPVARCSSEALTPWGGCFLCETPTVRLLFPPPVPRRRGGARLARARLLSRCPAPPRALS</sequence>
<dbReference type="Proteomes" id="UP000283509">
    <property type="component" value="Unassembled WGS sequence"/>
</dbReference>
<feature type="compositionally biased region" description="Basic and acidic residues" evidence="1">
    <location>
        <begin position="194"/>
        <end position="210"/>
    </location>
</feature>
<comment type="caution">
    <text evidence="2">The sequence shown here is derived from an EMBL/GenBank/DDBJ whole genome shotgun (WGS) entry which is preliminary data.</text>
</comment>
<feature type="compositionally biased region" description="Basic and acidic residues" evidence="1">
    <location>
        <begin position="29"/>
        <end position="42"/>
    </location>
</feature>
<organism evidence="2 3">
    <name type="scientific">Penaeus vannamei</name>
    <name type="common">Whiteleg shrimp</name>
    <name type="synonym">Litopenaeus vannamei</name>
    <dbReference type="NCBI Taxonomy" id="6689"/>
    <lineage>
        <taxon>Eukaryota</taxon>
        <taxon>Metazoa</taxon>
        <taxon>Ecdysozoa</taxon>
        <taxon>Arthropoda</taxon>
        <taxon>Crustacea</taxon>
        <taxon>Multicrustacea</taxon>
        <taxon>Malacostraca</taxon>
        <taxon>Eumalacostraca</taxon>
        <taxon>Eucarida</taxon>
        <taxon>Decapoda</taxon>
        <taxon>Dendrobranchiata</taxon>
        <taxon>Penaeoidea</taxon>
        <taxon>Penaeidae</taxon>
        <taxon>Penaeus</taxon>
    </lineage>
</organism>
<feature type="region of interest" description="Disordered" evidence="1">
    <location>
        <begin position="179"/>
        <end position="225"/>
    </location>
</feature>
<dbReference type="EMBL" id="QCYY01000951">
    <property type="protein sequence ID" value="ROT81586.1"/>
    <property type="molecule type" value="Genomic_DNA"/>
</dbReference>
<reference evidence="2 3" key="1">
    <citation type="submission" date="2018-04" db="EMBL/GenBank/DDBJ databases">
        <authorList>
            <person name="Zhang X."/>
            <person name="Yuan J."/>
            <person name="Li F."/>
            <person name="Xiang J."/>
        </authorList>
    </citation>
    <scope>NUCLEOTIDE SEQUENCE [LARGE SCALE GENOMIC DNA]</scope>
    <source>
        <tissue evidence="2">Muscle</tissue>
    </source>
</reference>
<evidence type="ECO:0000313" key="2">
    <source>
        <dbReference type="EMBL" id="ROT81586.1"/>
    </source>
</evidence>
<evidence type="ECO:0000256" key="1">
    <source>
        <dbReference type="SAM" id="MobiDB-lite"/>
    </source>
</evidence>
<evidence type="ECO:0000313" key="3">
    <source>
        <dbReference type="Proteomes" id="UP000283509"/>
    </source>
</evidence>
<keyword evidence="3" id="KW-1185">Reference proteome</keyword>
<protein>
    <submittedName>
        <fullName evidence="2">Uncharacterized protein</fullName>
    </submittedName>
</protein>
<feature type="region of interest" description="Disordered" evidence="1">
    <location>
        <begin position="1"/>
        <end position="65"/>
    </location>
</feature>
<feature type="compositionally biased region" description="Pro residues" evidence="1">
    <location>
        <begin position="179"/>
        <end position="192"/>
    </location>
</feature>
<name>A0A3R7MFZ0_PENVA</name>